<dbReference type="STRING" id="313628.LNTAR_20032"/>
<keyword evidence="3" id="KW-1185">Reference proteome</keyword>
<dbReference type="PANTHER" id="PTHR12110">
    <property type="entry name" value="HYDROXYPYRUVATE ISOMERASE"/>
    <property type="match status" value="1"/>
</dbReference>
<reference evidence="2 3" key="1">
    <citation type="journal article" date="2010" name="J. Bacteriol.">
        <title>Genome sequence of Lentisphaera araneosa HTCC2155T, the type species of the order Lentisphaerales in the phylum Lentisphaerae.</title>
        <authorList>
            <person name="Thrash J.C."/>
            <person name="Cho J.C."/>
            <person name="Vergin K.L."/>
            <person name="Morris R.M."/>
            <person name="Giovannoni S.J."/>
        </authorList>
    </citation>
    <scope>NUCLEOTIDE SEQUENCE [LARGE SCALE GENOMIC DNA]</scope>
    <source>
        <strain evidence="2 3">HTCC2155</strain>
    </source>
</reference>
<proteinExistence type="predicted"/>
<dbReference type="EMBL" id="ABCK01000017">
    <property type="protein sequence ID" value="EDM26396.1"/>
    <property type="molecule type" value="Genomic_DNA"/>
</dbReference>
<dbReference type="InterPro" id="IPR036237">
    <property type="entry name" value="Xyl_isomerase-like_sf"/>
</dbReference>
<dbReference type="InterPro" id="IPR050312">
    <property type="entry name" value="IolE/XylAMocC-like"/>
</dbReference>
<feature type="domain" description="Xylose isomerase-like TIM barrel" evidence="1">
    <location>
        <begin position="22"/>
        <end position="252"/>
    </location>
</feature>
<name>A6DPV1_9BACT</name>
<dbReference type="AlphaFoldDB" id="A6DPV1"/>
<gene>
    <name evidence="2" type="ORF">LNTAR_20032</name>
</gene>
<dbReference type="PANTHER" id="PTHR12110:SF41">
    <property type="entry name" value="INOSOSE DEHYDRATASE"/>
    <property type="match status" value="1"/>
</dbReference>
<comment type="caution">
    <text evidence="2">The sequence shown here is derived from an EMBL/GenBank/DDBJ whole genome shotgun (WGS) entry which is preliminary data.</text>
</comment>
<evidence type="ECO:0000259" key="1">
    <source>
        <dbReference type="Pfam" id="PF01261"/>
    </source>
</evidence>
<protein>
    <recommendedName>
        <fullName evidence="1">Xylose isomerase-like TIM barrel domain-containing protein</fullName>
    </recommendedName>
</protein>
<evidence type="ECO:0000313" key="2">
    <source>
        <dbReference type="EMBL" id="EDM26396.1"/>
    </source>
</evidence>
<dbReference type="Pfam" id="PF01261">
    <property type="entry name" value="AP_endonuc_2"/>
    <property type="match status" value="1"/>
</dbReference>
<accession>A6DPV1</accession>
<dbReference type="Proteomes" id="UP000004947">
    <property type="component" value="Unassembled WGS sequence"/>
</dbReference>
<sequence length="281" mass="31843">MIKIGLCSITLAKHSVEEVVSLAKRTELACVEWNAKCHVKPGDYEQALYVKKLSKEAGLEIVSYGSYYRVGSTDVNQTSFSKVLLTAEVLETRSIRVWAGTKNYEDSSQEEIASIVEDTLKIAEMAAEKNIAICFEFHDGTLTNNNYSALKFSNLVVHPNVFFSWQPPHGYKTSYALQGLKELLPRLYTVHIYHWTVGSKDKNKVNGTVRELIYPDDYHRHPLSQGVSDLDLYLKCLLNEGKEIPILIEFVKGDCPEQFIEDALFLSHLVKNISIDLSHIR</sequence>
<dbReference type="Gene3D" id="3.20.20.150">
    <property type="entry name" value="Divalent-metal-dependent TIM barrel enzymes"/>
    <property type="match status" value="1"/>
</dbReference>
<dbReference type="eggNOG" id="COG1082">
    <property type="taxonomic scope" value="Bacteria"/>
</dbReference>
<dbReference type="RefSeq" id="WP_007279882.1">
    <property type="nucleotide sequence ID" value="NZ_ABCK01000017.1"/>
</dbReference>
<dbReference type="InterPro" id="IPR013022">
    <property type="entry name" value="Xyl_isomerase-like_TIM-brl"/>
</dbReference>
<dbReference type="SUPFAM" id="SSF51658">
    <property type="entry name" value="Xylose isomerase-like"/>
    <property type="match status" value="1"/>
</dbReference>
<dbReference type="OrthoDB" id="9815124at2"/>
<evidence type="ECO:0000313" key="3">
    <source>
        <dbReference type="Proteomes" id="UP000004947"/>
    </source>
</evidence>
<organism evidence="2 3">
    <name type="scientific">Lentisphaera araneosa HTCC2155</name>
    <dbReference type="NCBI Taxonomy" id="313628"/>
    <lineage>
        <taxon>Bacteria</taxon>
        <taxon>Pseudomonadati</taxon>
        <taxon>Lentisphaerota</taxon>
        <taxon>Lentisphaeria</taxon>
        <taxon>Lentisphaerales</taxon>
        <taxon>Lentisphaeraceae</taxon>
        <taxon>Lentisphaera</taxon>
    </lineage>
</organism>